<accession>A0A0B6S7D7</accession>
<dbReference type="Proteomes" id="UP000031838">
    <property type="component" value="Chromosome 2"/>
</dbReference>
<reference evidence="2 3" key="2">
    <citation type="journal article" date="2016" name="Appl. Microbiol. Biotechnol.">
        <title>Mutations improving production and secretion of extracellular lipase by Burkholderia glumae PG1.</title>
        <authorList>
            <person name="Knapp A."/>
            <person name="Voget S."/>
            <person name="Gao R."/>
            <person name="Zaburannyi N."/>
            <person name="Krysciak D."/>
            <person name="Breuer M."/>
            <person name="Hauer B."/>
            <person name="Streit W.R."/>
            <person name="Muller R."/>
            <person name="Daniel R."/>
            <person name="Jaeger K.E."/>
        </authorList>
    </citation>
    <scope>NUCLEOTIDE SEQUENCE [LARGE SCALE GENOMIC DNA]</scope>
    <source>
        <strain evidence="2 3">PG1</strain>
    </source>
</reference>
<dbReference type="Gene3D" id="3.20.20.140">
    <property type="entry name" value="Metal-dependent hydrolases"/>
    <property type="match status" value="1"/>
</dbReference>
<keyword evidence="2" id="KW-0378">Hydrolase</keyword>
<evidence type="ECO:0000313" key="3">
    <source>
        <dbReference type="Proteomes" id="UP000031838"/>
    </source>
</evidence>
<sequence length="112" mass="12578">MLEPEVDDDNFGFDARFAPLAAEPNLFFKFTSINLDIYRETDTPAHEVLRAAVDLFGADRIMWGSDIGTSSGTYLDMVRRMLDATTLLTDAERHAVLYETGRRVFVKGGARD</sequence>
<keyword evidence="3" id="KW-1185">Reference proteome</keyword>
<protein>
    <submittedName>
        <fullName evidence="2">Amidohydrolase</fullName>
    </submittedName>
</protein>
<feature type="domain" description="Amidohydrolase-related" evidence="1">
    <location>
        <begin position="13"/>
        <end position="105"/>
    </location>
</feature>
<dbReference type="GO" id="GO:0016787">
    <property type="term" value="F:hydrolase activity"/>
    <property type="evidence" value="ECO:0007669"/>
    <property type="project" value="UniProtKB-KW"/>
</dbReference>
<dbReference type="KEGG" id="bgp:BGL_2c11220"/>
<dbReference type="AlphaFoldDB" id="A0A0B6S7D7"/>
<organism evidence="2 3">
    <name type="scientific">Burkholderia plantarii</name>
    <dbReference type="NCBI Taxonomy" id="41899"/>
    <lineage>
        <taxon>Bacteria</taxon>
        <taxon>Pseudomonadati</taxon>
        <taxon>Pseudomonadota</taxon>
        <taxon>Betaproteobacteria</taxon>
        <taxon>Burkholderiales</taxon>
        <taxon>Burkholderiaceae</taxon>
        <taxon>Burkholderia</taxon>
    </lineage>
</organism>
<dbReference type="HOGENOM" id="CLU_2141143_0_0_4"/>
<evidence type="ECO:0000313" key="2">
    <source>
        <dbReference type="EMBL" id="AJK49200.1"/>
    </source>
</evidence>
<dbReference type="EMBL" id="CP002581">
    <property type="protein sequence ID" value="AJK49200.1"/>
    <property type="molecule type" value="Genomic_DNA"/>
</dbReference>
<proteinExistence type="predicted"/>
<evidence type="ECO:0000259" key="1">
    <source>
        <dbReference type="Pfam" id="PF04909"/>
    </source>
</evidence>
<name>A0A0B6S7D7_BURPL</name>
<dbReference type="InterPro" id="IPR006680">
    <property type="entry name" value="Amidohydro-rel"/>
</dbReference>
<dbReference type="SUPFAM" id="SSF51556">
    <property type="entry name" value="Metallo-dependent hydrolases"/>
    <property type="match status" value="1"/>
</dbReference>
<reference evidence="3" key="1">
    <citation type="submission" date="2011-03" db="EMBL/GenBank/DDBJ databases">
        <authorList>
            <person name="Voget S."/>
            <person name="Streit W.R."/>
            <person name="Jaeger K.E."/>
            <person name="Daniel R."/>
        </authorList>
    </citation>
    <scope>NUCLEOTIDE SEQUENCE [LARGE SCALE GENOMIC DNA]</scope>
    <source>
        <strain evidence="3">PG1</strain>
    </source>
</reference>
<gene>
    <name evidence="2" type="ORF">BGL_2c11220</name>
</gene>
<dbReference type="Pfam" id="PF04909">
    <property type="entry name" value="Amidohydro_2"/>
    <property type="match status" value="1"/>
</dbReference>
<dbReference type="InterPro" id="IPR032466">
    <property type="entry name" value="Metal_Hydrolase"/>
</dbReference>